<reference evidence="3" key="2">
    <citation type="submission" date="2002-04" db="EMBL/GenBank/DDBJ databases">
        <title>Oryza sativa nipponbare(GA3) genomic DNA, chromosome 2, PAC clone:P0487H05.</title>
        <authorList>
            <person name="Sasaki T."/>
            <person name="Matsumoto T."/>
            <person name="Katayose Y."/>
        </authorList>
    </citation>
    <scope>NUCLEOTIDE SEQUENCE</scope>
</reference>
<evidence type="ECO:0000313" key="3">
    <source>
        <dbReference type="EMBL" id="BAD21979.1"/>
    </source>
</evidence>
<protein>
    <submittedName>
        <fullName evidence="3">Uncharacterized protein</fullName>
    </submittedName>
</protein>
<evidence type="ECO:0000313" key="4">
    <source>
        <dbReference type="Proteomes" id="UP000000763"/>
    </source>
</evidence>
<dbReference type="Gene3D" id="2.40.70.10">
    <property type="entry name" value="Acid Proteases"/>
    <property type="match status" value="1"/>
</dbReference>
<accession>A0A0P0VIW7</accession>
<keyword evidence="1" id="KW-0472">Membrane</keyword>
<sequence length="82" mass="9536">MGKIWCFWEVHIALCCSPIYAPTSFISVLMVATYFKLFSFFFFFFANLLSDLVLSNKLVLYDLENQAIGWADYNCKSLLIEN</sequence>
<organism evidence="3 4">
    <name type="scientific">Oryza sativa subsp. japonica</name>
    <name type="common">Rice</name>
    <dbReference type="NCBI Taxonomy" id="39947"/>
    <lineage>
        <taxon>Eukaryota</taxon>
        <taxon>Viridiplantae</taxon>
        <taxon>Streptophyta</taxon>
        <taxon>Embryophyta</taxon>
        <taxon>Tracheophyta</taxon>
        <taxon>Spermatophyta</taxon>
        <taxon>Magnoliopsida</taxon>
        <taxon>Liliopsida</taxon>
        <taxon>Poales</taxon>
        <taxon>Poaceae</taxon>
        <taxon>BOP clade</taxon>
        <taxon>Oryzoideae</taxon>
        <taxon>Oryzeae</taxon>
        <taxon>Oryzinae</taxon>
        <taxon>Oryza</taxon>
        <taxon>Oryza sativa</taxon>
    </lineage>
</organism>
<dbReference type="Proteomes" id="UP000000763">
    <property type="component" value="Chromosome 2"/>
</dbReference>
<gene>
    <name evidence="3" type="primary">P0487H05.16-3</name>
    <name evidence="2" type="synonym">P0046H03.30-3</name>
</gene>
<proteinExistence type="predicted"/>
<dbReference type="EMBL" id="AP005065">
    <property type="protein sequence ID" value="BAD19622.1"/>
    <property type="molecule type" value="Genomic_DNA"/>
</dbReference>
<dbReference type="InterPro" id="IPR021109">
    <property type="entry name" value="Peptidase_aspartic_dom_sf"/>
</dbReference>
<keyword evidence="1" id="KW-0812">Transmembrane</keyword>
<dbReference type="EMBL" id="AP005067">
    <property type="protein sequence ID" value="BAD21979.1"/>
    <property type="molecule type" value="Genomic_DNA"/>
</dbReference>
<feature type="transmembrane region" description="Helical" evidence="1">
    <location>
        <begin position="12"/>
        <end position="31"/>
    </location>
</feature>
<evidence type="ECO:0000313" key="2">
    <source>
        <dbReference type="EMBL" id="BAD19622.1"/>
    </source>
</evidence>
<reference evidence="4" key="3">
    <citation type="journal article" date="2005" name="Nature">
        <title>The map-based sequence of the rice genome.</title>
        <authorList>
            <consortium name="International rice genome sequencing project (IRGSP)"/>
            <person name="Matsumoto T."/>
            <person name="Wu J."/>
            <person name="Kanamori H."/>
            <person name="Katayose Y."/>
            <person name="Fujisawa M."/>
            <person name="Namiki N."/>
            <person name="Mizuno H."/>
            <person name="Yamamoto K."/>
            <person name="Antonio B.A."/>
            <person name="Baba T."/>
            <person name="Sakata K."/>
            <person name="Nagamura Y."/>
            <person name="Aoki H."/>
            <person name="Arikawa K."/>
            <person name="Arita K."/>
            <person name="Bito T."/>
            <person name="Chiden Y."/>
            <person name="Fujitsuka N."/>
            <person name="Fukunaka R."/>
            <person name="Hamada M."/>
            <person name="Harada C."/>
            <person name="Hayashi A."/>
            <person name="Hijishita S."/>
            <person name="Honda M."/>
            <person name="Hosokawa S."/>
            <person name="Ichikawa Y."/>
            <person name="Idonuma A."/>
            <person name="Iijima M."/>
            <person name="Ikeda M."/>
            <person name="Ikeno M."/>
            <person name="Ito K."/>
            <person name="Ito S."/>
            <person name="Ito T."/>
            <person name="Ito Y."/>
            <person name="Ito Y."/>
            <person name="Iwabuchi A."/>
            <person name="Kamiya K."/>
            <person name="Karasawa W."/>
            <person name="Kurita K."/>
            <person name="Katagiri S."/>
            <person name="Kikuta A."/>
            <person name="Kobayashi H."/>
            <person name="Kobayashi N."/>
            <person name="Machita K."/>
            <person name="Maehara T."/>
            <person name="Masukawa M."/>
            <person name="Mizubayashi T."/>
            <person name="Mukai Y."/>
            <person name="Nagasaki H."/>
            <person name="Nagata Y."/>
            <person name="Naito S."/>
            <person name="Nakashima M."/>
            <person name="Nakama Y."/>
            <person name="Nakamichi Y."/>
            <person name="Nakamura M."/>
            <person name="Meguro A."/>
            <person name="Negishi M."/>
            <person name="Ohta I."/>
            <person name="Ohta T."/>
            <person name="Okamoto M."/>
            <person name="Ono N."/>
            <person name="Saji S."/>
            <person name="Sakaguchi M."/>
            <person name="Sakai K."/>
            <person name="Shibata M."/>
            <person name="Shimokawa T."/>
            <person name="Song J."/>
            <person name="Takazaki Y."/>
            <person name="Terasawa K."/>
            <person name="Tsugane M."/>
            <person name="Tsuji K."/>
            <person name="Ueda S."/>
            <person name="Waki K."/>
            <person name="Yamagata H."/>
            <person name="Yamamoto M."/>
            <person name="Yamamoto S."/>
            <person name="Yamane H."/>
            <person name="Yoshiki S."/>
            <person name="Yoshihara R."/>
            <person name="Yukawa K."/>
            <person name="Zhong H."/>
            <person name="Yano M."/>
            <person name="Yuan Q."/>
            <person name="Ouyang S."/>
            <person name="Liu J."/>
            <person name="Jones K.M."/>
            <person name="Gansberger K."/>
            <person name="Moffat K."/>
            <person name="Hill J."/>
            <person name="Bera J."/>
            <person name="Fadrosh D."/>
            <person name="Jin S."/>
            <person name="Johri S."/>
            <person name="Kim M."/>
            <person name="Overton L."/>
            <person name="Reardon M."/>
            <person name="Tsitrin T."/>
            <person name="Vuong H."/>
            <person name="Weaver B."/>
            <person name="Ciecko A."/>
            <person name="Tallon L."/>
            <person name="Jackson J."/>
            <person name="Pai G."/>
            <person name="Aken S.V."/>
            <person name="Utterback T."/>
            <person name="Reidmuller S."/>
            <person name="Feldblyum T."/>
            <person name="Hsiao J."/>
            <person name="Zismann V."/>
            <person name="Iobst S."/>
            <person name="de Vazeille A.R."/>
            <person name="Buell C.R."/>
            <person name="Ying K."/>
            <person name="Li Y."/>
            <person name="Lu T."/>
            <person name="Huang Y."/>
            <person name="Zhao Q."/>
            <person name="Feng Q."/>
            <person name="Zhang L."/>
            <person name="Zhu J."/>
            <person name="Weng Q."/>
            <person name="Mu J."/>
            <person name="Lu Y."/>
            <person name="Fan D."/>
            <person name="Liu Y."/>
            <person name="Guan J."/>
            <person name="Zhang Y."/>
            <person name="Yu S."/>
            <person name="Liu X."/>
            <person name="Zhang Y."/>
            <person name="Hong G."/>
            <person name="Han B."/>
            <person name="Choisne N."/>
            <person name="Demange N."/>
            <person name="Orjeda G."/>
            <person name="Samain S."/>
            <person name="Cattolico L."/>
            <person name="Pelletier E."/>
            <person name="Couloux A."/>
            <person name="Segurens B."/>
            <person name="Wincker P."/>
            <person name="D'Hont A."/>
            <person name="Scarpelli C."/>
            <person name="Weissenbach J."/>
            <person name="Salanoubat M."/>
            <person name="Quetier F."/>
            <person name="Yu Y."/>
            <person name="Kim H.R."/>
            <person name="Rambo T."/>
            <person name="Currie J."/>
            <person name="Collura K."/>
            <person name="Luo M."/>
            <person name="Yang T."/>
            <person name="Ammiraju J.S.S."/>
            <person name="Engler F."/>
            <person name="Soderlund C."/>
            <person name="Wing R.A."/>
            <person name="Palmer L.E."/>
            <person name="de la Bastide M."/>
            <person name="Spiegel L."/>
            <person name="Nascimento L."/>
            <person name="Zutavern T."/>
            <person name="O'Shaughnessy A."/>
            <person name="Dike S."/>
            <person name="Dedhia N."/>
            <person name="Preston R."/>
            <person name="Balija V."/>
            <person name="McCombie W.R."/>
            <person name="Chow T."/>
            <person name="Chen H."/>
            <person name="Chung M."/>
            <person name="Chen C."/>
            <person name="Shaw J."/>
            <person name="Wu H."/>
            <person name="Hsiao K."/>
            <person name="Chao Y."/>
            <person name="Chu M."/>
            <person name="Cheng C."/>
            <person name="Hour A."/>
            <person name="Lee P."/>
            <person name="Lin S."/>
            <person name="Lin Y."/>
            <person name="Liou J."/>
            <person name="Liu S."/>
            <person name="Hsing Y."/>
            <person name="Raghuvanshi S."/>
            <person name="Mohanty A."/>
            <person name="Bharti A.K."/>
            <person name="Gaur A."/>
            <person name="Gupta V."/>
            <person name="Kumar D."/>
            <person name="Ravi V."/>
            <person name="Vij S."/>
            <person name="Kapur A."/>
            <person name="Khurana P."/>
            <person name="Khurana P."/>
            <person name="Khurana J.P."/>
            <person name="Tyagi A.K."/>
            <person name="Gaikwad K."/>
            <person name="Singh A."/>
            <person name="Dalal V."/>
            <person name="Srivastava S."/>
            <person name="Dixit A."/>
            <person name="Pal A.K."/>
            <person name="Ghazi I.A."/>
            <person name="Yadav M."/>
            <person name="Pandit A."/>
            <person name="Bhargava A."/>
            <person name="Sureshbabu K."/>
            <person name="Batra K."/>
            <person name="Sharma T.R."/>
            <person name="Mohapatra T."/>
            <person name="Singh N.K."/>
            <person name="Messing J."/>
            <person name="Nelson A.B."/>
            <person name="Fuks G."/>
            <person name="Kavchok S."/>
            <person name="Keizer G."/>
            <person name="Linton E."/>
            <person name="Llaca V."/>
            <person name="Song R."/>
            <person name="Tanyolac B."/>
            <person name="Young S."/>
            <person name="Ho-Il K."/>
            <person name="Hahn J.H."/>
            <person name="Sangsakoo G."/>
            <person name="Vanavichit A."/>
            <person name="de Mattos Luiz.A.T."/>
            <person name="Zimmer P.D."/>
            <person name="Malone G."/>
            <person name="Dellagostin O."/>
            <person name="de Oliveira A.C."/>
            <person name="Bevan M."/>
            <person name="Bancroft I."/>
            <person name="Minx P."/>
            <person name="Cordum H."/>
            <person name="Wilson R."/>
            <person name="Cheng Z."/>
            <person name="Jin W."/>
            <person name="Jiang J."/>
            <person name="Leong S.A."/>
            <person name="Iwama H."/>
            <person name="Gojobori T."/>
            <person name="Itoh T."/>
            <person name="Niimura Y."/>
            <person name="Fujii Y."/>
            <person name="Habara T."/>
            <person name="Sakai H."/>
            <person name="Sato Y."/>
            <person name="Wilson G."/>
            <person name="Kumar K."/>
            <person name="McCouch S."/>
            <person name="Juretic N."/>
            <person name="Hoen D."/>
            <person name="Wright S."/>
            <person name="Bruskiewich R."/>
            <person name="Bureau T."/>
            <person name="Miyao A."/>
            <person name="Hirochika H."/>
            <person name="Nishikawa T."/>
            <person name="Kadowaki K."/>
            <person name="Sugiura M."/>
            <person name="Burr B."/>
            <person name="Sasaki T."/>
        </authorList>
    </citation>
    <scope>NUCLEOTIDE SEQUENCE [LARGE SCALE GENOMIC DNA]</scope>
    <source>
        <strain evidence="4">cv. Nipponbare</strain>
    </source>
</reference>
<keyword evidence="1" id="KW-1133">Transmembrane helix</keyword>
<dbReference type="AlphaFoldDB" id="A0A0P0VIW7"/>
<dbReference type="Gramene" id="Os02t0473200-03">
    <property type="protein sequence ID" value="Os02t0473200-03"/>
    <property type="gene ID" value="Os02g0473200"/>
</dbReference>
<dbReference type="SUPFAM" id="SSF50630">
    <property type="entry name" value="Acid proteases"/>
    <property type="match status" value="1"/>
</dbReference>
<name>A0A0P0VIW7_ORYSJ</name>
<reference evidence="2" key="1">
    <citation type="submission" date="2002-04" db="EMBL/GenBank/DDBJ databases">
        <title>Oryza sativa nipponbare(GA3) genomic DNA, chromosome 2, PAC clone:P0046H03.</title>
        <authorList>
            <person name="Sasaki T."/>
            <person name="Matsumoto T."/>
            <person name="Katayose Y."/>
        </authorList>
    </citation>
    <scope>NUCLEOTIDE SEQUENCE</scope>
</reference>
<evidence type="ECO:0000256" key="1">
    <source>
        <dbReference type="SAM" id="Phobius"/>
    </source>
</evidence>
<reference evidence="4" key="4">
    <citation type="journal article" date="2008" name="Nucleic Acids Res.">
        <title>The rice annotation project database (RAP-DB): 2008 update.</title>
        <authorList>
            <consortium name="The rice annotation project (RAP)"/>
        </authorList>
    </citation>
    <scope>GENOME REANNOTATION</scope>
    <source>
        <strain evidence="4">cv. Nipponbare</strain>
    </source>
</reference>